<keyword evidence="4 6" id="KW-1133">Transmembrane helix</keyword>
<feature type="transmembrane region" description="Helical" evidence="6">
    <location>
        <begin position="573"/>
        <end position="595"/>
    </location>
</feature>
<dbReference type="PANTHER" id="PTHR31632">
    <property type="entry name" value="IRON TRANSPORTER FTH1"/>
    <property type="match status" value="1"/>
</dbReference>
<gene>
    <name evidence="7" type="ORF">GCM10010917_21520</name>
</gene>
<feature type="transmembrane region" description="Helical" evidence="6">
    <location>
        <begin position="502"/>
        <end position="520"/>
    </location>
</feature>
<dbReference type="EMBL" id="BMHF01000006">
    <property type="protein sequence ID" value="GGA36039.1"/>
    <property type="molecule type" value="Genomic_DNA"/>
</dbReference>
<feature type="transmembrane region" description="Helical" evidence="6">
    <location>
        <begin position="462"/>
        <end position="482"/>
    </location>
</feature>
<evidence type="ECO:0000256" key="1">
    <source>
        <dbReference type="ARBA" id="ARBA00004141"/>
    </source>
</evidence>
<sequence>MNEQTQDCAADRSEPGRAVRYNPSRQAFIKHQIDNVTCKSYKRSKRSILKPFIGLLLAAALLLAPLWLTGAEIPAYASDPNDQAVLDTLLPLVGGALVAAGSEEWPEASKELSQFRSAWQTLSVPDDFNSRITSEAEAAEKAVNSRDKDGASQALSVLAKDVNAYLDTASGSGAAQGEAAAASAADAGKQSAGDLLTLSGKVASDLEQSDLESAKRDYKAVTDGWTKLENPIRQAHFSLYSKLETKMSLVRVALQAEPAKTDQAAAELAEMNAMLQDYLDGKLDGVQEEAPAAGSASLADAVTLLHNASAQIDYADAAGAQDKLEQFVEMWPSVEGAVSISSPSAYQNTENRMTEALGYLASNPPATDKAQTVIGQMLDELEPISKVTSYSAWDAALVMLREGLEAILVVAALLAFAKRANNRPARKFIWSGAVTGLVLSGLLAVLLTFAVSQAASGSTRELTEGLTGLFAVVMMLTIGAWLHGKSSTKAWNAYISKQVGGAIARGSLWSLFTLSGLAILREGAETTIFYIGMAPSISPAELVLGIAGALAALVVLGYCIIRFSSRLPIRPFFLTATVLIYYLVVRFLGESLHALQIAGKLPAHSESGLPTVGWLGVYPTWETIIPQVLLVAWIVYSFTRRPHGQKPDSGHQAPAI</sequence>
<dbReference type="InterPro" id="IPR004923">
    <property type="entry name" value="FTR1/Fip1/EfeU"/>
</dbReference>
<proteinExistence type="inferred from homology"/>
<comment type="caution">
    <text evidence="7">The sequence shown here is derived from an EMBL/GenBank/DDBJ whole genome shotgun (WGS) entry which is preliminary data.</text>
</comment>
<comment type="similarity">
    <text evidence="2">Belongs to the oxidase-dependent Fe transporter (OFeT) (TC 9.A.10.1) family.</text>
</comment>
<evidence type="ECO:0000256" key="2">
    <source>
        <dbReference type="ARBA" id="ARBA00008333"/>
    </source>
</evidence>
<evidence type="ECO:0000313" key="7">
    <source>
        <dbReference type="EMBL" id="GGA36039.1"/>
    </source>
</evidence>
<keyword evidence="3 6" id="KW-0812">Transmembrane</keyword>
<name>A0ABQ1G3N3_9BACL</name>
<comment type="subcellular location">
    <subcellularLocation>
        <location evidence="1">Membrane</location>
        <topology evidence="1">Multi-pass membrane protein</topology>
    </subcellularLocation>
</comment>
<dbReference type="Proteomes" id="UP000609323">
    <property type="component" value="Unassembled WGS sequence"/>
</dbReference>
<accession>A0ABQ1G3N3</accession>
<feature type="transmembrane region" description="Helical" evidence="6">
    <location>
        <begin position="395"/>
        <end position="416"/>
    </location>
</feature>
<dbReference type="RefSeq" id="WP_094093986.1">
    <property type="nucleotide sequence ID" value="NZ_BMHF01000006.1"/>
</dbReference>
<organism evidence="7 8">
    <name type="scientific">Paenibacillus physcomitrellae</name>
    <dbReference type="NCBI Taxonomy" id="1619311"/>
    <lineage>
        <taxon>Bacteria</taxon>
        <taxon>Bacillati</taxon>
        <taxon>Bacillota</taxon>
        <taxon>Bacilli</taxon>
        <taxon>Bacillales</taxon>
        <taxon>Paenibacillaceae</taxon>
        <taxon>Paenibacillus</taxon>
    </lineage>
</organism>
<protein>
    <recommendedName>
        <fullName evidence="9">Iron permease</fullName>
    </recommendedName>
</protein>
<keyword evidence="5 6" id="KW-0472">Membrane</keyword>
<keyword evidence="8" id="KW-1185">Reference proteome</keyword>
<feature type="transmembrane region" description="Helical" evidence="6">
    <location>
        <begin position="48"/>
        <end position="68"/>
    </location>
</feature>
<evidence type="ECO:0000256" key="4">
    <source>
        <dbReference type="ARBA" id="ARBA00022989"/>
    </source>
</evidence>
<dbReference type="PANTHER" id="PTHR31632:SF2">
    <property type="entry name" value="PLASMA MEMBRANE IRON PERMEASE"/>
    <property type="match status" value="1"/>
</dbReference>
<reference evidence="8" key="1">
    <citation type="journal article" date="2019" name="Int. J. Syst. Evol. Microbiol.">
        <title>The Global Catalogue of Microorganisms (GCM) 10K type strain sequencing project: providing services to taxonomists for standard genome sequencing and annotation.</title>
        <authorList>
            <consortium name="The Broad Institute Genomics Platform"/>
            <consortium name="The Broad Institute Genome Sequencing Center for Infectious Disease"/>
            <person name="Wu L."/>
            <person name="Ma J."/>
        </authorList>
    </citation>
    <scope>NUCLEOTIDE SEQUENCE [LARGE SCALE GENOMIC DNA]</scope>
    <source>
        <strain evidence="8">CGMCC 1.15044</strain>
    </source>
</reference>
<evidence type="ECO:0000256" key="3">
    <source>
        <dbReference type="ARBA" id="ARBA00022692"/>
    </source>
</evidence>
<dbReference type="Pfam" id="PF03239">
    <property type="entry name" value="FTR1"/>
    <property type="match status" value="1"/>
</dbReference>
<feature type="transmembrane region" description="Helical" evidence="6">
    <location>
        <begin position="428"/>
        <end position="450"/>
    </location>
</feature>
<feature type="transmembrane region" description="Helical" evidence="6">
    <location>
        <begin position="540"/>
        <end position="561"/>
    </location>
</feature>
<evidence type="ECO:0000256" key="5">
    <source>
        <dbReference type="ARBA" id="ARBA00023136"/>
    </source>
</evidence>
<evidence type="ECO:0008006" key="9">
    <source>
        <dbReference type="Google" id="ProtNLM"/>
    </source>
</evidence>
<evidence type="ECO:0000313" key="8">
    <source>
        <dbReference type="Proteomes" id="UP000609323"/>
    </source>
</evidence>
<evidence type="ECO:0000256" key="6">
    <source>
        <dbReference type="SAM" id="Phobius"/>
    </source>
</evidence>
<feature type="transmembrane region" description="Helical" evidence="6">
    <location>
        <begin position="615"/>
        <end position="636"/>
    </location>
</feature>